<dbReference type="EMBL" id="JARQZJ010000067">
    <property type="protein sequence ID" value="KAK9881116.1"/>
    <property type="molecule type" value="Genomic_DNA"/>
</dbReference>
<evidence type="ECO:0000256" key="1">
    <source>
        <dbReference type="ARBA" id="ARBA00004589"/>
    </source>
</evidence>
<dbReference type="PANTHER" id="PTHR33562:SF2">
    <property type="entry name" value="PROTEIN QUIVER"/>
    <property type="match status" value="1"/>
</dbReference>
<keyword evidence="8" id="KW-0449">Lipoprotein</keyword>
<evidence type="ECO:0000256" key="5">
    <source>
        <dbReference type="ARBA" id="ARBA00022989"/>
    </source>
</evidence>
<reference evidence="10 11" key="1">
    <citation type="submission" date="2023-03" db="EMBL/GenBank/DDBJ databases">
        <title>Genome insight into feeding habits of ladybird beetles.</title>
        <authorList>
            <person name="Li H.-S."/>
            <person name="Huang Y.-H."/>
            <person name="Pang H."/>
        </authorList>
    </citation>
    <scope>NUCLEOTIDE SEQUENCE [LARGE SCALE GENOMIC DNA]</scope>
    <source>
        <strain evidence="10">SYSU_2023b</strain>
        <tissue evidence="10">Whole body</tissue>
    </source>
</reference>
<dbReference type="GO" id="GO:0098552">
    <property type="term" value="C:side of membrane"/>
    <property type="evidence" value="ECO:0007669"/>
    <property type="project" value="UniProtKB-KW"/>
</dbReference>
<keyword evidence="11" id="KW-1185">Reference proteome</keyword>
<dbReference type="Proteomes" id="UP001431783">
    <property type="component" value="Unassembled WGS sequence"/>
</dbReference>
<evidence type="ECO:0000256" key="9">
    <source>
        <dbReference type="SAM" id="SignalP"/>
    </source>
</evidence>
<evidence type="ECO:0000256" key="7">
    <source>
        <dbReference type="ARBA" id="ARBA00023180"/>
    </source>
</evidence>
<accession>A0AAW1UMT9</accession>
<evidence type="ECO:0008006" key="12">
    <source>
        <dbReference type="Google" id="ProtNLM"/>
    </source>
</evidence>
<comment type="caution">
    <text evidence="10">The sequence shown here is derived from an EMBL/GenBank/DDBJ whole genome shotgun (WGS) entry which is preliminary data.</text>
</comment>
<feature type="signal peptide" evidence="9">
    <location>
        <begin position="1"/>
        <end position="23"/>
    </location>
</feature>
<dbReference type="GO" id="GO:0030431">
    <property type="term" value="P:sleep"/>
    <property type="evidence" value="ECO:0007669"/>
    <property type="project" value="InterPro"/>
</dbReference>
<dbReference type="PANTHER" id="PTHR33562">
    <property type="entry name" value="ATILLA, ISOFORM B-RELATED-RELATED"/>
    <property type="match status" value="1"/>
</dbReference>
<comment type="subcellular location">
    <subcellularLocation>
        <location evidence="1">Membrane</location>
        <topology evidence="1">Lipid-anchor</topology>
        <topology evidence="1">GPI-anchor</topology>
    </subcellularLocation>
</comment>
<keyword evidence="3" id="KW-0812">Transmembrane</keyword>
<keyword evidence="7" id="KW-0325">Glycoprotein</keyword>
<keyword evidence="6" id="KW-0472">Membrane</keyword>
<evidence type="ECO:0000256" key="6">
    <source>
        <dbReference type="ARBA" id="ARBA00023136"/>
    </source>
</evidence>
<evidence type="ECO:0000256" key="4">
    <source>
        <dbReference type="ARBA" id="ARBA00022729"/>
    </source>
</evidence>
<gene>
    <name evidence="10" type="ORF">WA026_014464</name>
</gene>
<proteinExistence type="predicted"/>
<evidence type="ECO:0000313" key="10">
    <source>
        <dbReference type="EMBL" id="KAK9881116.1"/>
    </source>
</evidence>
<dbReference type="AlphaFoldDB" id="A0AAW1UMT9"/>
<evidence type="ECO:0000256" key="2">
    <source>
        <dbReference type="ARBA" id="ARBA00022622"/>
    </source>
</evidence>
<dbReference type="Pfam" id="PF17064">
    <property type="entry name" value="QVR"/>
    <property type="match status" value="1"/>
</dbReference>
<dbReference type="InterPro" id="IPR050975">
    <property type="entry name" value="Sleep_regulator"/>
</dbReference>
<evidence type="ECO:0000256" key="8">
    <source>
        <dbReference type="ARBA" id="ARBA00023288"/>
    </source>
</evidence>
<dbReference type="GO" id="GO:0032222">
    <property type="term" value="P:regulation of synaptic transmission, cholinergic"/>
    <property type="evidence" value="ECO:0007669"/>
    <property type="project" value="InterPro"/>
</dbReference>
<protein>
    <recommendedName>
        <fullName evidence="12">Protein sleepless</fullName>
    </recommendedName>
</protein>
<feature type="chain" id="PRO_5043441540" description="Protein sleepless" evidence="9">
    <location>
        <begin position="24"/>
        <end position="123"/>
    </location>
</feature>
<dbReference type="InterPro" id="IPR031424">
    <property type="entry name" value="QVR-like"/>
</dbReference>
<sequence>MNLYNVTFLTLLVILSLVQNIMALKCWVCCSSADPECGDPFNNSTFQLMNCHRRRLDGTEDPRPATCTKIKQTVDGKWQYIRSCGVKEQFEERTEDTVCKTRNYPGDVIVEYCSCTSRDGCND</sequence>
<organism evidence="10 11">
    <name type="scientific">Henosepilachna vigintioctopunctata</name>
    <dbReference type="NCBI Taxonomy" id="420089"/>
    <lineage>
        <taxon>Eukaryota</taxon>
        <taxon>Metazoa</taxon>
        <taxon>Ecdysozoa</taxon>
        <taxon>Arthropoda</taxon>
        <taxon>Hexapoda</taxon>
        <taxon>Insecta</taxon>
        <taxon>Pterygota</taxon>
        <taxon>Neoptera</taxon>
        <taxon>Endopterygota</taxon>
        <taxon>Coleoptera</taxon>
        <taxon>Polyphaga</taxon>
        <taxon>Cucujiformia</taxon>
        <taxon>Coccinelloidea</taxon>
        <taxon>Coccinellidae</taxon>
        <taxon>Epilachninae</taxon>
        <taxon>Epilachnini</taxon>
        <taxon>Henosepilachna</taxon>
    </lineage>
</organism>
<keyword evidence="4 9" id="KW-0732">Signal</keyword>
<evidence type="ECO:0000313" key="11">
    <source>
        <dbReference type="Proteomes" id="UP001431783"/>
    </source>
</evidence>
<keyword evidence="2" id="KW-0336">GPI-anchor</keyword>
<keyword evidence="5" id="KW-1133">Transmembrane helix</keyword>
<name>A0AAW1UMT9_9CUCU</name>
<evidence type="ECO:0000256" key="3">
    <source>
        <dbReference type="ARBA" id="ARBA00022692"/>
    </source>
</evidence>